<dbReference type="AlphaFoldDB" id="A0AAE0FGH0"/>
<sequence>MYTSKKRSSTETPPTNLDAGDSKRLAVDQTQVQMAGSPTTCSHQLRFQQREYRFGELSLVVKCRALPSVNFDDYVASGEDSSGLDIWEAASAVCDFLVKYLSVFQDLPSIRVIELGAGLPSLVAAKLGCDVTLTDFDPNALELARENVKLNFLEKWCSVLSLDVQADLAKTSQLTEEGYDVVCAADILYASMMARPTVSMVARLLKPKGVLLIAHQPRFTEYGGMGEETMGRGWLGIGVASGHVGSGDWGHLAATHHGRGTARLCGTGGILPSGISGGPGRSTT</sequence>
<gene>
    <name evidence="2" type="ORF">CYMTET_31623</name>
</gene>
<dbReference type="CDD" id="cd02440">
    <property type="entry name" value="AdoMet_MTases"/>
    <property type="match status" value="1"/>
</dbReference>
<dbReference type="InterPro" id="IPR029063">
    <property type="entry name" value="SAM-dependent_MTases_sf"/>
</dbReference>
<accession>A0AAE0FGH0</accession>
<evidence type="ECO:0000313" key="2">
    <source>
        <dbReference type="EMBL" id="KAK3259376.1"/>
    </source>
</evidence>
<protein>
    <submittedName>
        <fullName evidence="2">Uncharacterized protein</fullName>
    </submittedName>
</protein>
<feature type="region of interest" description="Disordered" evidence="1">
    <location>
        <begin position="1"/>
        <end position="21"/>
    </location>
</feature>
<evidence type="ECO:0000256" key="1">
    <source>
        <dbReference type="SAM" id="MobiDB-lite"/>
    </source>
</evidence>
<dbReference type="SUPFAM" id="SSF53335">
    <property type="entry name" value="S-adenosyl-L-methionine-dependent methyltransferases"/>
    <property type="match status" value="1"/>
</dbReference>
<comment type="caution">
    <text evidence="2">The sequence shown here is derived from an EMBL/GenBank/DDBJ whole genome shotgun (WGS) entry which is preliminary data.</text>
</comment>
<keyword evidence="3" id="KW-1185">Reference proteome</keyword>
<dbReference type="InterPro" id="IPR019410">
    <property type="entry name" value="Methyltransf_16"/>
</dbReference>
<dbReference type="Pfam" id="PF10294">
    <property type="entry name" value="Methyltransf_16"/>
    <property type="match status" value="1"/>
</dbReference>
<reference evidence="2 3" key="1">
    <citation type="journal article" date="2015" name="Genome Biol. Evol.">
        <title>Comparative Genomics of a Bacterivorous Green Alga Reveals Evolutionary Causalities and Consequences of Phago-Mixotrophic Mode of Nutrition.</title>
        <authorList>
            <person name="Burns J.A."/>
            <person name="Paasch A."/>
            <person name="Narechania A."/>
            <person name="Kim E."/>
        </authorList>
    </citation>
    <scope>NUCLEOTIDE SEQUENCE [LARGE SCALE GENOMIC DNA]</scope>
    <source>
        <strain evidence="2 3">PLY_AMNH</strain>
    </source>
</reference>
<dbReference type="PANTHER" id="PTHR14614">
    <property type="entry name" value="HEPATOCELLULAR CARCINOMA-ASSOCIATED ANTIGEN"/>
    <property type="match status" value="1"/>
</dbReference>
<dbReference type="EMBL" id="LGRX02018806">
    <property type="protein sequence ID" value="KAK3259376.1"/>
    <property type="molecule type" value="Genomic_DNA"/>
</dbReference>
<organism evidence="2 3">
    <name type="scientific">Cymbomonas tetramitiformis</name>
    <dbReference type="NCBI Taxonomy" id="36881"/>
    <lineage>
        <taxon>Eukaryota</taxon>
        <taxon>Viridiplantae</taxon>
        <taxon>Chlorophyta</taxon>
        <taxon>Pyramimonadophyceae</taxon>
        <taxon>Pyramimonadales</taxon>
        <taxon>Pyramimonadaceae</taxon>
        <taxon>Cymbomonas</taxon>
    </lineage>
</organism>
<proteinExistence type="predicted"/>
<dbReference type="Gene3D" id="3.40.50.150">
    <property type="entry name" value="Vaccinia Virus protein VP39"/>
    <property type="match status" value="1"/>
</dbReference>
<dbReference type="Proteomes" id="UP001190700">
    <property type="component" value="Unassembled WGS sequence"/>
</dbReference>
<evidence type="ECO:0000313" key="3">
    <source>
        <dbReference type="Proteomes" id="UP001190700"/>
    </source>
</evidence>
<name>A0AAE0FGH0_9CHLO</name>